<accession>A0ACC0C0S9</accession>
<name>A0ACC0C0S9_CATRO</name>
<evidence type="ECO:0000313" key="2">
    <source>
        <dbReference type="Proteomes" id="UP001060085"/>
    </source>
</evidence>
<keyword evidence="2" id="KW-1185">Reference proteome</keyword>
<dbReference type="EMBL" id="CM044702">
    <property type="protein sequence ID" value="KAI5678495.1"/>
    <property type="molecule type" value="Genomic_DNA"/>
</dbReference>
<evidence type="ECO:0000313" key="1">
    <source>
        <dbReference type="EMBL" id="KAI5678495.1"/>
    </source>
</evidence>
<proteinExistence type="predicted"/>
<dbReference type="Proteomes" id="UP001060085">
    <property type="component" value="Linkage Group LG02"/>
</dbReference>
<gene>
    <name evidence="1" type="ORF">M9H77_09445</name>
</gene>
<reference evidence="2" key="1">
    <citation type="journal article" date="2023" name="Nat. Plants">
        <title>Single-cell RNA sequencing provides a high-resolution roadmap for understanding the multicellular compartmentation of specialized metabolism.</title>
        <authorList>
            <person name="Sun S."/>
            <person name="Shen X."/>
            <person name="Li Y."/>
            <person name="Li Y."/>
            <person name="Wang S."/>
            <person name="Li R."/>
            <person name="Zhang H."/>
            <person name="Shen G."/>
            <person name="Guo B."/>
            <person name="Wei J."/>
            <person name="Xu J."/>
            <person name="St-Pierre B."/>
            <person name="Chen S."/>
            <person name="Sun C."/>
        </authorList>
    </citation>
    <scope>NUCLEOTIDE SEQUENCE [LARGE SCALE GENOMIC DNA]</scope>
</reference>
<sequence>MLYPTVDEDDNENDHFDEDFAVTSESDNNDNTDAEEEDIRTLVNPVIENTMTQWQSSQWFSSEMHENFWRNAPYNLIFHPPNMNNERGFLFQRILIFFNQSQSKISQVDQYWDRTCCIPARRNRHLLLRFGTTTYQFLTPPTDFFWLKYRRIPEDFPLVFSDIFTNSNKLTLADLGMYLGVPCIHLRITTKTFSYVVEKRLHLGDDQGTRIWHTIAWPVLCKPKKLGGLGFKRLKEYNQGFLSKLAWRLQKDGNALWAKELISKYVAISKYWCNLGKKQTSYLWRQLSSQSTASVGQFNWKMENGSNVRF</sequence>
<comment type="caution">
    <text evidence="1">The sequence shown here is derived from an EMBL/GenBank/DDBJ whole genome shotgun (WGS) entry which is preliminary data.</text>
</comment>
<protein>
    <submittedName>
        <fullName evidence="1">Uncharacterized protein</fullName>
    </submittedName>
</protein>
<organism evidence="1 2">
    <name type="scientific">Catharanthus roseus</name>
    <name type="common">Madagascar periwinkle</name>
    <name type="synonym">Vinca rosea</name>
    <dbReference type="NCBI Taxonomy" id="4058"/>
    <lineage>
        <taxon>Eukaryota</taxon>
        <taxon>Viridiplantae</taxon>
        <taxon>Streptophyta</taxon>
        <taxon>Embryophyta</taxon>
        <taxon>Tracheophyta</taxon>
        <taxon>Spermatophyta</taxon>
        <taxon>Magnoliopsida</taxon>
        <taxon>eudicotyledons</taxon>
        <taxon>Gunneridae</taxon>
        <taxon>Pentapetalae</taxon>
        <taxon>asterids</taxon>
        <taxon>lamiids</taxon>
        <taxon>Gentianales</taxon>
        <taxon>Apocynaceae</taxon>
        <taxon>Rauvolfioideae</taxon>
        <taxon>Vinceae</taxon>
        <taxon>Catharanthinae</taxon>
        <taxon>Catharanthus</taxon>
    </lineage>
</organism>